<evidence type="ECO:0000313" key="3">
    <source>
        <dbReference type="Proteomes" id="UP000654370"/>
    </source>
</evidence>
<evidence type="ECO:0000259" key="1">
    <source>
        <dbReference type="PROSITE" id="PS52001"/>
    </source>
</evidence>
<dbReference type="Proteomes" id="UP000654370">
    <property type="component" value="Unassembled WGS sequence"/>
</dbReference>
<comment type="caution">
    <text evidence="2">The sequence shown here is derived from an EMBL/GenBank/DDBJ whole genome shotgun (WGS) entry which is preliminary data.</text>
</comment>
<dbReference type="PANTHER" id="PTHR14710:SF2">
    <property type="entry name" value="GEM-ASSOCIATED PROTEIN 6"/>
    <property type="match status" value="1"/>
</dbReference>
<dbReference type="EMBL" id="JAEPQZ010000004">
    <property type="protein sequence ID" value="KAG2182481.1"/>
    <property type="molecule type" value="Genomic_DNA"/>
</dbReference>
<protein>
    <recommendedName>
        <fullName evidence="1">AD domain-containing protein</fullName>
    </recommendedName>
</protein>
<dbReference type="AlphaFoldDB" id="A0A8H7UEA1"/>
<organism evidence="2 3">
    <name type="scientific">Mortierella isabellina</name>
    <name type="common">Filamentous fungus</name>
    <name type="synonym">Umbelopsis isabellina</name>
    <dbReference type="NCBI Taxonomy" id="91625"/>
    <lineage>
        <taxon>Eukaryota</taxon>
        <taxon>Fungi</taxon>
        <taxon>Fungi incertae sedis</taxon>
        <taxon>Mucoromycota</taxon>
        <taxon>Mucoromycotina</taxon>
        <taxon>Umbelopsidomycetes</taxon>
        <taxon>Umbelopsidales</taxon>
        <taxon>Umbelopsidaceae</taxon>
        <taxon>Umbelopsis</taxon>
    </lineage>
</organism>
<dbReference type="Gene3D" id="2.30.30.100">
    <property type="match status" value="1"/>
</dbReference>
<dbReference type="OrthoDB" id="77463at2759"/>
<dbReference type="InterPro" id="IPR009422">
    <property type="entry name" value="Gemin6"/>
</dbReference>
<keyword evidence="3" id="KW-1185">Reference proteome</keyword>
<reference evidence="2" key="1">
    <citation type="submission" date="2020-12" db="EMBL/GenBank/DDBJ databases">
        <title>Metabolic potential, ecology and presence of endohyphal bacteria is reflected in genomic diversity of Mucoromycotina.</title>
        <authorList>
            <person name="Muszewska A."/>
            <person name="Okrasinska A."/>
            <person name="Steczkiewicz K."/>
            <person name="Drgas O."/>
            <person name="Orlowska M."/>
            <person name="Perlinska-Lenart U."/>
            <person name="Aleksandrzak-Piekarczyk T."/>
            <person name="Szatraj K."/>
            <person name="Zielenkiewicz U."/>
            <person name="Pilsyk S."/>
            <person name="Malc E."/>
            <person name="Mieczkowski P."/>
            <person name="Kruszewska J.S."/>
            <person name="Biernat P."/>
            <person name="Pawlowska J."/>
        </authorList>
    </citation>
    <scope>NUCLEOTIDE SEQUENCE</scope>
    <source>
        <strain evidence="2">WA0000067209</strain>
    </source>
</reference>
<gene>
    <name evidence="2" type="ORF">INT43_007411</name>
</gene>
<proteinExistence type="predicted"/>
<evidence type="ECO:0000313" key="2">
    <source>
        <dbReference type="EMBL" id="KAG2182481.1"/>
    </source>
</evidence>
<dbReference type="GO" id="GO:0000245">
    <property type="term" value="P:spliceosomal complex assembly"/>
    <property type="evidence" value="ECO:0007669"/>
    <property type="project" value="InterPro"/>
</dbReference>
<dbReference type="InterPro" id="IPR047574">
    <property type="entry name" value="AD"/>
</dbReference>
<accession>A0A8H7UEA1</accession>
<feature type="domain" description="AD" evidence="1">
    <location>
        <begin position="79"/>
        <end position="168"/>
    </location>
</feature>
<dbReference type="PANTHER" id="PTHR14710">
    <property type="entry name" value="GEM-ASSOCIATED PROTEIN 6"/>
    <property type="match status" value="1"/>
</dbReference>
<dbReference type="PROSITE" id="PS52001">
    <property type="entry name" value="AD"/>
    <property type="match status" value="1"/>
</dbReference>
<sequence length="173" mass="19445">MSVADTTSESRLYGLTPEEIITACGHLVTVKLQNNDTQSGYLYVIDPFNKSVILKHETQDIAIVILRHQVVSIEANYDQPAKLMFVTNPEEEDINEDSAAMKNRKQNAIELLEASRVPIKYSTEHTVIQILDTANLYPPYVPTSIQCDNPIIRKRVSDLLQGMPSWSVSTVNQ</sequence>
<name>A0A8H7UEA1_MORIS</name>
<dbReference type="GO" id="GO:0032797">
    <property type="term" value="C:SMN complex"/>
    <property type="evidence" value="ECO:0007669"/>
    <property type="project" value="TreeGrafter"/>
</dbReference>
<dbReference type="GO" id="GO:0005634">
    <property type="term" value="C:nucleus"/>
    <property type="evidence" value="ECO:0007669"/>
    <property type="project" value="InterPro"/>
</dbReference>
<dbReference type="GO" id="GO:0000387">
    <property type="term" value="P:spliceosomal snRNP assembly"/>
    <property type="evidence" value="ECO:0007669"/>
    <property type="project" value="TreeGrafter"/>
</dbReference>